<keyword evidence="1" id="KW-0472">Membrane</keyword>
<proteinExistence type="predicted"/>
<sequence>MFVQVKDEIKKNARTSIIEGVIFLILGILIFCESFVSSEIFSMFVGVLILILGFYTFKHAYDVRSHIWRMIGNVLLGLLYLYVGYCFIAYPLDGILSMALFLGWGYIFIGIYELIVAAGASGIPHKGWMIFASIIDIVLGLFLVLLWPEDSIIVVSTVIAVEIMFTGIMLISLGGSALSSLKNKDN</sequence>
<keyword evidence="1" id="KW-1133">Transmembrane helix</keyword>
<comment type="caution">
    <text evidence="2">The sequence shown here is derived from an EMBL/GenBank/DDBJ whole genome shotgun (WGS) entry which is preliminary data.</text>
</comment>
<feature type="transmembrane region" description="Helical" evidence="1">
    <location>
        <begin position="37"/>
        <end position="55"/>
    </location>
</feature>
<feature type="transmembrane region" description="Helical" evidence="1">
    <location>
        <begin position="67"/>
        <end position="90"/>
    </location>
</feature>
<dbReference type="PANTHER" id="PTHR34989">
    <property type="entry name" value="PROTEIN HDED"/>
    <property type="match status" value="1"/>
</dbReference>
<evidence type="ECO:0000256" key="1">
    <source>
        <dbReference type="SAM" id="Phobius"/>
    </source>
</evidence>
<dbReference type="AlphaFoldDB" id="A0A6I1MSB3"/>
<protein>
    <recommendedName>
        <fullName evidence="4">HdeD family acid-resistance protein</fullName>
    </recommendedName>
</protein>
<dbReference type="PANTHER" id="PTHR34989:SF1">
    <property type="entry name" value="PROTEIN HDED"/>
    <property type="match status" value="1"/>
</dbReference>
<dbReference type="Pfam" id="PF03729">
    <property type="entry name" value="DUF308"/>
    <property type="match status" value="1"/>
</dbReference>
<organism evidence="2 3">
    <name type="scientific">Clostridium tarantellae</name>
    <dbReference type="NCBI Taxonomy" id="39493"/>
    <lineage>
        <taxon>Bacteria</taxon>
        <taxon>Bacillati</taxon>
        <taxon>Bacillota</taxon>
        <taxon>Clostridia</taxon>
        <taxon>Eubacteriales</taxon>
        <taxon>Clostridiaceae</taxon>
        <taxon>Clostridium</taxon>
    </lineage>
</organism>
<gene>
    <name evidence="2" type="ORF">GBZ86_15265</name>
</gene>
<accession>A0A6I1MSB3</accession>
<dbReference type="RefSeq" id="WP_152892080.1">
    <property type="nucleotide sequence ID" value="NZ_WHJC01000428.1"/>
</dbReference>
<evidence type="ECO:0008006" key="4">
    <source>
        <dbReference type="Google" id="ProtNLM"/>
    </source>
</evidence>
<evidence type="ECO:0000313" key="3">
    <source>
        <dbReference type="Proteomes" id="UP000430345"/>
    </source>
</evidence>
<feature type="transmembrane region" description="Helical" evidence="1">
    <location>
        <begin position="128"/>
        <end position="147"/>
    </location>
</feature>
<dbReference type="Proteomes" id="UP000430345">
    <property type="component" value="Unassembled WGS sequence"/>
</dbReference>
<dbReference type="OrthoDB" id="2325981at2"/>
<feature type="transmembrane region" description="Helical" evidence="1">
    <location>
        <begin position="153"/>
        <end position="178"/>
    </location>
</feature>
<name>A0A6I1MSB3_9CLOT</name>
<feature type="transmembrane region" description="Helical" evidence="1">
    <location>
        <begin position="96"/>
        <end position="116"/>
    </location>
</feature>
<dbReference type="InterPro" id="IPR052712">
    <property type="entry name" value="Acid_resist_chaperone_HdeD"/>
</dbReference>
<dbReference type="EMBL" id="WHJC01000428">
    <property type="protein sequence ID" value="MPQ45082.1"/>
    <property type="molecule type" value="Genomic_DNA"/>
</dbReference>
<dbReference type="GO" id="GO:0005886">
    <property type="term" value="C:plasma membrane"/>
    <property type="evidence" value="ECO:0007669"/>
    <property type="project" value="TreeGrafter"/>
</dbReference>
<evidence type="ECO:0000313" key="2">
    <source>
        <dbReference type="EMBL" id="MPQ45082.1"/>
    </source>
</evidence>
<dbReference type="InterPro" id="IPR005325">
    <property type="entry name" value="DUF308_memb"/>
</dbReference>
<reference evidence="2 3" key="1">
    <citation type="submission" date="2019-10" db="EMBL/GenBank/DDBJ databases">
        <title>The Genome Sequence of Clostridium tarantellae Isolated from Fish Brain.</title>
        <authorList>
            <person name="Bano L."/>
            <person name="Kiel M."/>
            <person name="Sales G."/>
            <person name="Doxey A.C."/>
            <person name="Mansfield M.J."/>
            <person name="Schiavone M."/>
            <person name="Rossetto O."/>
            <person name="Pirazzini M."/>
            <person name="Dobrindt U."/>
            <person name="Montecucco C."/>
        </authorList>
    </citation>
    <scope>NUCLEOTIDE SEQUENCE [LARGE SCALE GENOMIC DNA]</scope>
    <source>
        <strain evidence="2 3">DSM 3997</strain>
    </source>
</reference>
<keyword evidence="1" id="KW-0812">Transmembrane</keyword>
<keyword evidence="3" id="KW-1185">Reference proteome</keyword>